<dbReference type="AlphaFoldDB" id="A0A2T1DM62"/>
<accession>A0A2T1DM62</accession>
<evidence type="ECO:0000313" key="3">
    <source>
        <dbReference type="Proteomes" id="UP000238634"/>
    </source>
</evidence>
<dbReference type="STRING" id="1920490.GCA_001895925_01617"/>
<dbReference type="Pfam" id="PF01844">
    <property type="entry name" value="HNH"/>
    <property type="match status" value="1"/>
</dbReference>
<dbReference type="OrthoDB" id="514018at2"/>
<dbReference type="EMBL" id="PVWG01000002">
    <property type="protein sequence ID" value="PSB21597.1"/>
    <property type="molecule type" value="Genomic_DNA"/>
</dbReference>
<evidence type="ECO:0000313" key="2">
    <source>
        <dbReference type="EMBL" id="PSB21597.1"/>
    </source>
</evidence>
<protein>
    <submittedName>
        <fullName evidence="2">HNH endonuclease</fullName>
    </submittedName>
</protein>
<sequence length="149" mass="17355">MTISRATRQRVRQRANSLCEYCHSAEEGSTALFTFDHIIPQSLNGSDDEDNLALACTRCNGRRYNFMDGIDPDTQTTQRLFNPRQDHWTDHFIWNHDGQKIIGISPMGRATINRLDINDDRHDDGSIRRARRLWMRGGWHPPNHDPQQQ</sequence>
<dbReference type="InterPro" id="IPR003615">
    <property type="entry name" value="HNH_nuc"/>
</dbReference>
<dbReference type="SMART" id="SM00507">
    <property type="entry name" value="HNHc"/>
    <property type="match status" value="1"/>
</dbReference>
<dbReference type="GO" id="GO:0008270">
    <property type="term" value="F:zinc ion binding"/>
    <property type="evidence" value="ECO:0007669"/>
    <property type="project" value="InterPro"/>
</dbReference>
<dbReference type="CDD" id="cd00085">
    <property type="entry name" value="HNHc"/>
    <property type="match status" value="1"/>
</dbReference>
<dbReference type="PANTHER" id="PTHR33877:SF1">
    <property type="entry name" value="TYPE IV METHYL-DIRECTED RESTRICTION ENZYME ECOKMCRA"/>
    <property type="match status" value="1"/>
</dbReference>
<organism evidence="2 3">
    <name type="scientific">Phormidesmis priestleyi ULC007</name>
    <dbReference type="NCBI Taxonomy" id="1920490"/>
    <lineage>
        <taxon>Bacteria</taxon>
        <taxon>Bacillati</taxon>
        <taxon>Cyanobacteriota</taxon>
        <taxon>Cyanophyceae</taxon>
        <taxon>Leptolyngbyales</taxon>
        <taxon>Leptolyngbyaceae</taxon>
        <taxon>Phormidesmis</taxon>
    </lineage>
</organism>
<keyword evidence="3" id="KW-1185">Reference proteome</keyword>
<name>A0A2T1DM62_9CYAN</name>
<keyword evidence="2" id="KW-0255">Endonuclease</keyword>
<reference evidence="2 3" key="1">
    <citation type="submission" date="2018-02" db="EMBL/GenBank/DDBJ databases">
        <authorList>
            <person name="Cohen D.B."/>
            <person name="Kent A.D."/>
        </authorList>
    </citation>
    <scope>NUCLEOTIDE SEQUENCE [LARGE SCALE GENOMIC DNA]</scope>
    <source>
        <strain evidence="2 3">ULC007</strain>
    </source>
</reference>
<dbReference type="Proteomes" id="UP000238634">
    <property type="component" value="Unassembled WGS sequence"/>
</dbReference>
<dbReference type="GO" id="GO:0004519">
    <property type="term" value="F:endonuclease activity"/>
    <property type="evidence" value="ECO:0007669"/>
    <property type="project" value="UniProtKB-KW"/>
</dbReference>
<evidence type="ECO:0000259" key="1">
    <source>
        <dbReference type="SMART" id="SM00507"/>
    </source>
</evidence>
<dbReference type="InterPro" id="IPR052892">
    <property type="entry name" value="NA-targeting_endonuclease"/>
</dbReference>
<dbReference type="Gene3D" id="1.10.30.50">
    <property type="match status" value="1"/>
</dbReference>
<dbReference type="GO" id="GO:0003676">
    <property type="term" value="F:nucleic acid binding"/>
    <property type="evidence" value="ECO:0007669"/>
    <property type="project" value="InterPro"/>
</dbReference>
<comment type="caution">
    <text evidence="2">The sequence shown here is derived from an EMBL/GenBank/DDBJ whole genome shotgun (WGS) entry which is preliminary data.</text>
</comment>
<reference evidence="2 3" key="2">
    <citation type="submission" date="2018-03" db="EMBL/GenBank/DDBJ databases">
        <title>The ancient ancestry and fast evolution of plastids.</title>
        <authorList>
            <person name="Moore K.R."/>
            <person name="Magnabosco C."/>
            <person name="Momper L."/>
            <person name="Gold D.A."/>
            <person name="Bosak T."/>
            <person name="Fournier G.P."/>
        </authorList>
    </citation>
    <scope>NUCLEOTIDE SEQUENCE [LARGE SCALE GENOMIC DNA]</scope>
    <source>
        <strain evidence="2 3">ULC007</strain>
    </source>
</reference>
<keyword evidence="2" id="KW-0540">Nuclease</keyword>
<dbReference type="InterPro" id="IPR002711">
    <property type="entry name" value="HNH"/>
</dbReference>
<gene>
    <name evidence="2" type="ORF">C7B65_03160</name>
</gene>
<dbReference type="RefSeq" id="WP_073069446.1">
    <property type="nucleotide sequence ID" value="NZ_MPPI01000002.1"/>
</dbReference>
<keyword evidence="2" id="KW-0378">Hydrolase</keyword>
<proteinExistence type="predicted"/>
<feature type="domain" description="HNH nuclease" evidence="1">
    <location>
        <begin position="6"/>
        <end position="61"/>
    </location>
</feature>
<dbReference type="PANTHER" id="PTHR33877">
    <property type="entry name" value="SLL1193 PROTEIN"/>
    <property type="match status" value="1"/>
</dbReference>